<feature type="modified residue" description="4-aspartylphosphate" evidence="1">
    <location>
        <position position="53"/>
    </location>
</feature>
<dbReference type="Proteomes" id="UP000322214">
    <property type="component" value="Chromosome"/>
</dbReference>
<dbReference type="Pfam" id="PF08668">
    <property type="entry name" value="HDOD"/>
    <property type="match status" value="1"/>
</dbReference>
<dbReference type="InterPro" id="IPR011006">
    <property type="entry name" value="CheY-like_superfamily"/>
</dbReference>
<dbReference type="Pfam" id="PF00072">
    <property type="entry name" value="Response_reg"/>
    <property type="match status" value="1"/>
</dbReference>
<dbReference type="InterPro" id="IPR052340">
    <property type="entry name" value="RNase_Y/CdgJ"/>
</dbReference>
<dbReference type="PROSITE" id="PS50110">
    <property type="entry name" value="RESPONSE_REGULATORY"/>
    <property type="match status" value="1"/>
</dbReference>
<dbReference type="InterPro" id="IPR006675">
    <property type="entry name" value="HDIG_dom"/>
</dbReference>
<dbReference type="PANTHER" id="PTHR33525:SF3">
    <property type="entry name" value="RIBONUCLEASE Y"/>
    <property type="match status" value="1"/>
</dbReference>
<dbReference type="NCBIfam" id="TIGR00277">
    <property type="entry name" value="HDIG"/>
    <property type="match status" value="1"/>
</dbReference>
<dbReference type="OrthoDB" id="9788446at2"/>
<reference evidence="4 5" key="1">
    <citation type="submission" date="2019-08" db="EMBL/GenBank/DDBJ databases">
        <title>Deep-cultivation of Planctomycetes and their phenomic and genomic characterization uncovers novel biology.</title>
        <authorList>
            <person name="Wiegand S."/>
            <person name="Jogler M."/>
            <person name="Boedeker C."/>
            <person name="Pinto D."/>
            <person name="Vollmers J."/>
            <person name="Rivas-Marin E."/>
            <person name="Kohn T."/>
            <person name="Peeters S.H."/>
            <person name="Heuer A."/>
            <person name="Rast P."/>
            <person name="Oberbeckmann S."/>
            <person name="Bunk B."/>
            <person name="Jeske O."/>
            <person name="Meyerdierks A."/>
            <person name="Storesund J.E."/>
            <person name="Kallscheuer N."/>
            <person name="Luecker S."/>
            <person name="Lage O.M."/>
            <person name="Pohl T."/>
            <person name="Merkel B.J."/>
            <person name="Hornburger P."/>
            <person name="Mueller R.-W."/>
            <person name="Bruemmer F."/>
            <person name="Labrenz M."/>
            <person name="Spormann A.M."/>
            <person name="Op den Camp H."/>
            <person name="Overmann J."/>
            <person name="Amann R."/>
            <person name="Jetten M.S.M."/>
            <person name="Mascher T."/>
            <person name="Medema M.H."/>
            <person name="Devos D.P."/>
            <person name="Kaster A.-K."/>
            <person name="Ovreas L."/>
            <person name="Rohde M."/>
            <person name="Galperin M.Y."/>
            <person name="Jogler C."/>
        </authorList>
    </citation>
    <scope>NUCLEOTIDE SEQUENCE [LARGE SCALE GENOMIC DNA]</scope>
    <source>
        <strain evidence="4 5">FC18</strain>
    </source>
</reference>
<dbReference type="RefSeq" id="WP_075085263.1">
    <property type="nucleotide sequence ID" value="NZ_CP042912.1"/>
</dbReference>
<evidence type="ECO:0000259" key="2">
    <source>
        <dbReference type="PROSITE" id="PS50110"/>
    </source>
</evidence>
<protein>
    <submittedName>
        <fullName evidence="4">Hydrogenase transcriptional regulatory protein hupR1</fullName>
    </submittedName>
</protein>
<organism evidence="4 5">
    <name type="scientific">Mariniblastus fucicola</name>
    <dbReference type="NCBI Taxonomy" id="980251"/>
    <lineage>
        <taxon>Bacteria</taxon>
        <taxon>Pseudomonadati</taxon>
        <taxon>Planctomycetota</taxon>
        <taxon>Planctomycetia</taxon>
        <taxon>Pirellulales</taxon>
        <taxon>Pirellulaceae</taxon>
        <taxon>Mariniblastus</taxon>
    </lineage>
</organism>
<gene>
    <name evidence="4" type="primary">hupR1_1</name>
    <name evidence="4" type="ORF">MFFC18_06480</name>
</gene>
<dbReference type="SMART" id="SM00471">
    <property type="entry name" value="HDc"/>
    <property type="match status" value="1"/>
</dbReference>
<dbReference type="STRING" id="980251.GCA_001642875_03053"/>
<dbReference type="InterPro" id="IPR014626">
    <property type="entry name" value="Sig_transdc_resp-reg_put"/>
</dbReference>
<dbReference type="CDD" id="cd00077">
    <property type="entry name" value="HDc"/>
    <property type="match status" value="1"/>
</dbReference>
<dbReference type="AlphaFoldDB" id="A0A5B9P2P3"/>
<dbReference type="KEGG" id="mff:MFFC18_06480"/>
<dbReference type="SUPFAM" id="SSF109604">
    <property type="entry name" value="HD-domain/PDEase-like"/>
    <property type="match status" value="1"/>
</dbReference>
<proteinExistence type="predicted"/>
<dbReference type="Gene3D" id="1.10.3210.10">
    <property type="entry name" value="Hypothetical protein af1432"/>
    <property type="match status" value="1"/>
</dbReference>
<dbReference type="SMART" id="SM00448">
    <property type="entry name" value="REC"/>
    <property type="match status" value="1"/>
</dbReference>
<feature type="domain" description="Response regulatory" evidence="2">
    <location>
        <begin position="2"/>
        <end position="117"/>
    </location>
</feature>
<name>A0A5B9P2P3_9BACT</name>
<keyword evidence="1" id="KW-0597">Phosphoprotein</keyword>
<dbReference type="GO" id="GO:0000160">
    <property type="term" value="P:phosphorelay signal transduction system"/>
    <property type="evidence" value="ECO:0007669"/>
    <property type="project" value="InterPro"/>
</dbReference>
<dbReference type="InterPro" id="IPR001789">
    <property type="entry name" value="Sig_transdc_resp-reg_receiver"/>
</dbReference>
<evidence type="ECO:0000313" key="5">
    <source>
        <dbReference type="Proteomes" id="UP000322214"/>
    </source>
</evidence>
<sequence length="393" mass="42800">MRVLLVDDDAQVLRGVTRIMECESDGWAIESALSGIEALQILDSGGYNVLVSDMRMPGMDGAELLQQVQDRHPNVLRVVLSGEASRETVMRVIHPMHQYLSKPCDPGKLIDVIRKAEIYQETIHSTEVLDALGKANCLPSLSDIVIEIDSVLESKHCDSEMLGKLVLKDPTLSAKILQLANSAIFGLKQPVIDIEQAMSVVGVDMVRAIAMSSSLFKFSGSSVNTLPQQLFKHSIEVAGICRQLARWERADSVTSKTVFSGGLLHDVGKILLLNAFEEEYTQLMQSASKGAQSLIELETSKFAATHAGVGAYLLDMWGLPSSLVETVAAHHSPAICARSSLACQIVFGANWIASGADEAVLRSCQTENCDDFAAKLKSWNQKCVEERKGDLDE</sequence>
<feature type="domain" description="HDOD" evidence="3">
    <location>
        <begin position="138"/>
        <end position="333"/>
    </location>
</feature>
<dbReference type="EMBL" id="CP042912">
    <property type="protein sequence ID" value="QEG20797.1"/>
    <property type="molecule type" value="Genomic_DNA"/>
</dbReference>
<dbReference type="InterPro" id="IPR013976">
    <property type="entry name" value="HDOD"/>
</dbReference>
<keyword evidence="5" id="KW-1185">Reference proteome</keyword>
<dbReference type="SUPFAM" id="SSF52172">
    <property type="entry name" value="CheY-like"/>
    <property type="match status" value="1"/>
</dbReference>
<dbReference type="PANTHER" id="PTHR33525">
    <property type="match status" value="1"/>
</dbReference>
<evidence type="ECO:0000259" key="3">
    <source>
        <dbReference type="PROSITE" id="PS51833"/>
    </source>
</evidence>
<accession>A0A5B9P2P3</accession>
<evidence type="ECO:0000256" key="1">
    <source>
        <dbReference type="PROSITE-ProRule" id="PRU00169"/>
    </source>
</evidence>
<dbReference type="PROSITE" id="PS51833">
    <property type="entry name" value="HDOD"/>
    <property type="match status" value="1"/>
</dbReference>
<dbReference type="InterPro" id="IPR003607">
    <property type="entry name" value="HD/PDEase_dom"/>
</dbReference>
<dbReference type="PIRSF" id="PIRSF036883">
    <property type="entry name" value="RR_HD-GYP_mod"/>
    <property type="match status" value="1"/>
</dbReference>
<dbReference type="Gene3D" id="3.40.50.2300">
    <property type="match status" value="1"/>
</dbReference>
<evidence type="ECO:0000313" key="4">
    <source>
        <dbReference type="EMBL" id="QEG20797.1"/>
    </source>
</evidence>